<evidence type="ECO:0000256" key="3">
    <source>
        <dbReference type="ARBA" id="ARBA00023082"/>
    </source>
</evidence>
<keyword evidence="5 6" id="KW-0804">Transcription</keyword>
<feature type="domain" description="RNA polymerase sigma factor 70 region 4 type 2" evidence="9">
    <location>
        <begin position="161"/>
        <end position="213"/>
    </location>
</feature>
<dbReference type="Gene3D" id="1.10.1740.10">
    <property type="match status" value="1"/>
</dbReference>
<evidence type="ECO:0000256" key="2">
    <source>
        <dbReference type="ARBA" id="ARBA00023015"/>
    </source>
</evidence>
<dbReference type="RefSeq" id="WP_132213191.1">
    <property type="nucleotide sequence ID" value="NZ_SLWN01000013.1"/>
</dbReference>
<dbReference type="SUPFAM" id="SSF88659">
    <property type="entry name" value="Sigma3 and sigma4 domains of RNA polymerase sigma factors"/>
    <property type="match status" value="1"/>
</dbReference>
<dbReference type="SUPFAM" id="SSF88946">
    <property type="entry name" value="Sigma2 domain of RNA polymerase sigma factors"/>
    <property type="match status" value="1"/>
</dbReference>
<dbReference type="InterPro" id="IPR013249">
    <property type="entry name" value="RNA_pol_sigma70_r4_t2"/>
</dbReference>
<dbReference type="AlphaFoldDB" id="A0A4R2H4N4"/>
<dbReference type="InterPro" id="IPR014284">
    <property type="entry name" value="RNA_pol_sigma-70_dom"/>
</dbReference>
<evidence type="ECO:0000256" key="6">
    <source>
        <dbReference type="RuleBase" id="RU000716"/>
    </source>
</evidence>
<dbReference type="EMBL" id="SLWN01000013">
    <property type="protein sequence ID" value="TCO19725.1"/>
    <property type="molecule type" value="Genomic_DNA"/>
</dbReference>
<dbReference type="GO" id="GO:0003677">
    <property type="term" value="F:DNA binding"/>
    <property type="evidence" value="ECO:0007669"/>
    <property type="project" value="UniProtKB-KW"/>
</dbReference>
<dbReference type="GO" id="GO:0016987">
    <property type="term" value="F:sigma factor activity"/>
    <property type="evidence" value="ECO:0007669"/>
    <property type="project" value="UniProtKB-KW"/>
</dbReference>
<keyword evidence="4 6" id="KW-0238">DNA-binding</keyword>
<name>A0A4R2H4N4_9ACTN</name>
<dbReference type="InterPro" id="IPR013324">
    <property type="entry name" value="RNA_pol_sigma_r3/r4-like"/>
</dbReference>
<dbReference type="Pfam" id="PF08281">
    <property type="entry name" value="Sigma70_r4_2"/>
    <property type="match status" value="1"/>
</dbReference>
<comment type="similarity">
    <text evidence="1 6">Belongs to the sigma-70 factor family. ECF subfamily.</text>
</comment>
<keyword evidence="2 6" id="KW-0805">Transcription regulation</keyword>
<dbReference type="InterPro" id="IPR036388">
    <property type="entry name" value="WH-like_DNA-bd_sf"/>
</dbReference>
<dbReference type="OrthoDB" id="9803470at2"/>
<dbReference type="GO" id="GO:0006950">
    <property type="term" value="P:response to stress"/>
    <property type="evidence" value="ECO:0007669"/>
    <property type="project" value="UniProtKB-ARBA"/>
</dbReference>
<dbReference type="GO" id="GO:0006352">
    <property type="term" value="P:DNA-templated transcription initiation"/>
    <property type="evidence" value="ECO:0007669"/>
    <property type="project" value="InterPro"/>
</dbReference>
<dbReference type="InterPro" id="IPR000838">
    <property type="entry name" value="RNA_pol_sigma70_ECF_CS"/>
</dbReference>
<dbReference type="PROSITE" id="PS01063">
    <property type="entry name" value="SIGMA70_ECF"/>
    <property type="match status" value="1"/>
</dbReference>
<dbReference type="Proteomes" id="UP000294508">
    <property type="component" value="Unassembled WGS sequence"/>
</dbReference>
<comment type="caution">
    <text evidence="10">The sequence shown here is derived from an EMBL/GenBank/DDBJ whole genome shotgun (WGS) entry which is preliminary data.</text>
</comment>
<dbReference type="Pfam" id="PF04542">
    <property type="entry name" value="Sigma70_r2"/>
    <property type="match status" value="1"/>
</dbReference>
<sequence>MTDSQRQRSLGYLLAGTPSGNQQGVEVAACRDDRTERPRNPESVRTQCPEQLKARFEAEALPLLPRCYAAAYRLTRNPADAEDLVQETYLRAYRGFGRFEPGTNLSAWLQRILRNVFINGFRQAQIRPRAVHEDWERNPAVVRRTAHVSAETTVIASIPDERLRAALSSLSAKYREVVLLSDVEGFSYKEIAGLVGIPLGTVMSRLHRGRKALRDLLAPAPQAQHAAA</sequence>
<accession>A0A4R2H4N4</accession>
<dbReference type="Gene3D" id="1.10.10.10">
    <property type="entry name" value="Winged helix-like DNA-binding domain superfamily/Winged helix DNA-binding domain"/>
    <property type="match status" value="1"/>
</dbReference>
<evidence type="ECO:0000313" key="10">
    <source>
        <dbReference type="EMBL" id="TCO19725.1"/>
    </source>
</evidence>
<evidence type="ECO:0000256" key="5">
    <source>
        <dbReference type="ARBA" id="ARBA00023163"/>
    </source>
</evidence>
<dbReference type="InterPro" id="IPR013325">
    <property type="entry name" value="RNA_pol_sigma_r2"/>
</dbReference>
<keyword evidence="3 6" id="KW-0731">Sigma factor</keyword>
<dbReference type="PANTHER" id="PTHR43133">
    <property type="entry name" value="RNA POLYMERASE ECF-TYPE SIGMA FACTO"/>
    <property type="match status" value="1"/>
</dbReference>
<gene>
    <name evidence="10" type="ORF">EV652_113124</name>
</gene>
<organism evidence="10 11">
    <name type="scientific">Kribbella steppae</name>
    <dbReference type="NCBI Taxonomy" id="2512223"/>
    <lineage>
        <taxon>Bacteria</taxon>
        <taxon>Bacillati</taxon>
        <taxon>Actinomycetota</taxon>
        <taxon>Actinomycetes</taxon>
        <taxon>Propionibacteriales</taxon>
        <taxon>Kribbellaceae</taxon>
        <taxon>Kribbella</taxon>
    </lineage>
</organism>
<evidence type="ECO:0000256" key="4">
    <source>
        <dbReference type="ARBA" id="ARBA00023125"/>
    </source>
</evidence>
<evidence type="ECO:0000259" key="8">
    <source>
        <dbReference type="Pfam" id="PF04542"/>
    </source>
</evidence>
<feature type="domain" description="RNA polymerase sigma-70 region 2" evidence="8">
    <location>
        <begin position="64"/>
        <end position="125"/>
    </location>
</feature>
<dbReference type="NCBIfam" id="TIGR02937">
    <property type="entry name" value="sigma70-ECF"/>
    <property type="match status" value="1"/>
</dbReference>
<dbReference type="InterPro" id="IPR039425">
    <property type="entry name" value="RNA_pol_sigma-70-like"/>
</dbReference>
<evidence type="ECO:0000256" key="7">
    <source>
        <dbReference type="SAM" id="MobiDB-lite"/>
    </source>
</evidence>
<evidence type="ECO:0000313" key="11">
    <source>
        <dbReference type="Proteomes" id="UP000294508"/>
    </source>
</evidence>
<feature type="region of interest" description="Disordered" evidence="7">
    <location>
        <begin position="1"/>
        <end position="25"/>
    </location>
</feature>
<reference evidence="10 11" key="1">
    <citation type="journal article" date="2015" name="Stand. Genomic Sci.">
        <title>Genomic Encyclopedia of Bacterial and Archaeal Type Strains, Phase III: the genomes of soil and plant-associated and newly described type strains.</title>
        <authorList>
            <person name="Whitman W.B."/>
            <person name="Woyke T."/>
            <person name="Klenk H.P."/>
            <person name="Zhou Y."/>
            <person name="Lilburn T.G."/>
            <person name="Beck B.J."/>
            <person name="De Vos P."/>
            <person name="Vandamme P."/>
            <person name="Eisen J.A."/>
            <person name="Garrity G."/>
            <person name="Hugenholtz P."/>
            <person name="Kyrpides N.C."/>
        </authorList>
    </citation>
    <scope>NUCLEOTIDE SEQUENCE [LARGE SCALE GENOMIC DNA]</scope>
    <source>
        <strain evidence="10 11">VKM Ac-2572</strain>
    </source>
</reference>
<proteinExistence type="inferred from homology"/>
<evidence type="ECO:0000256" key="1">
    <source>
        <dbReference type="ARBA" id="ARBA00010641"/>
    </source>
</evidence>
<evidence type="ECO:0000259" key="9">
    <source>
        <dbReference type="Pfam" id="PF08281"/>
    </source>
</evidence>
<dbReference type="PANTHER" id="PTHR43133:SF59">
    <property type="entry name" value="ECF RNA POLYMERASE SIGMA FACTOR SIGR"/>
    <property type="match status" value="1"/>
</dbReference>
<protein>
    <recommendedName>
        <fullName evidence="6">RNA polymerase sigma factor</fullName>
    </recommendedName>
</protein>
<dbReference type="CDD" id="cd06171">
    <property type="entry name" value="Sigma70_r4"/>
    <property type="match status" value="1"/>
</dbReference>
<keyword evidence="11" id="KW-1185">Reference proteome</keyword>
<dbReference type="InterPro" id="IPR007627">
    <property type="entry name" value="RNA_pol_sigma70_r2"/>
</dbReference>